<evidence type="ECO:0000313" key="1">
    <source>
        <dbReference type="EMBL" id="KAK2560429.1"/>
    </source>
</evidence>
<reference evidence="1" key="2">
    <citation type="journal article" date="2023" name="Science">
        <title>Genomic signatures of disease resistance in endangered staghorn corals.</title>
        <authorList>
            <person name="Vollmer S.V."/>
            <person name="Selwyn J.D."/>
            <person name="Despard B.A."/>
            <person name="Roesel C.L."/>
        </authorList>
    </citation>
    <scope>NUCLEOTIDE SEQUENCE</scope>
    <source>
        <strain evidence="1">K2</strain>
    </source>
</reference>
<protein>
    <submittedName>
        <fullName evidence="1">Uncharacterized protein</fullName>
    </submittedName>
</protein>
<comment type="caution">
    <text evidence="1">The sequence shown here is derived from an EMBL/GenBank/DDBJ whole genome shotgun (WGS) entry which is preliminary data.</text>
</comment>
<dbReference type="AlphaFoldDB" id="A0AAD9QFN2"/>
<reference evidence="1" key="1">
    <citation type="journal article" date="2023" name="G3 (Bethesda)">
        <title>Whole genome assembly and annotation of the endangered Caribbean coral Acropora cervicornis.</title>
        <authorList>
            <person name="Selwyn J.D."/>
            <person name="Vollmer S.V."/>
        </authorList>
    </citation>
    <scope>NUCLEOTIDE SEQUENCE</scope>
    <source>
        <strain evidence="1">K2</strain>
    </source>
</reference>
<dbReference type="Proteomes" id="UP001249851">
    <property type="component" value="Unassembled WGS sequence"/>
</dbReference>
<evidence type="ECO:0000313" key="2">
    <source>
        <dbReference type="Proteomes" id="UP001249851"/>
    </source>
</evidence>
<organism evidence="1 2">
    <name type="scientific">Acropora cervicornis</name>
    <name type="common">Staghorn coral</name>
    <dbReference type="NCBI Taxonomy" id="6130"/>
    <lineage>
        <taxon>Eukaryota</taxon>
        <taxon>Metazoa</taxon>
        <taxon>Cnidaria</taxon>
        <taxon>Anthozoa</taxon>
        <taxon>Hexacorallia</taxon>
        <taxon>Scleractinia</taxon>
        <taxon>Astrocoeniina</taxon>
        <taxon>Acroporidae</taxon>
        <taxon>Acropora</taxon>
    </lineage>
</organism>
<keyword evidence="2" id="KW-1185">Reference proteome</keyword>
<gene>
    <name evidence="1" type="ORF">P5673_016773</name>
</gene>
<proteinExistence type="predicted"/>
<dbReference type="EMBL" id="JARQWQ010000036">
    <property type="protein sequence ID" value="KAK2560429.1"/>
    <property type="molecule type" value="Genomic_DNA"/>
</dbReference>
<name>A0AAD9QFN2_ACRCE</name>
<accession>A0AAD9QFN2</accession>
<sequence length="130" mass="14722">MDYGETLGSIIGYTAQYLTQDGKYYGKRTVCSVVIIAVPESSSIKQEKDETFIKRIRGEITVQDLSSMSCALGTTQNQGRHSSISSFSETFLTHFRKPTSSLRKQVNNKELQIKNYKRSSVFDKLSMFKT</sequence>